<dbReference type="OrthoDB" id="5979581at2759"/>
<evidence type="ECO:0000313" key="4">
    <source>
        <dbReference type="Proteomes" id="UP000439903"/>
    </source>
</evidence>
<gene>
    <name evidence="3" type="ORF">F8M41_007651</name>
</gene>
<dbReference type="SUPFAM" id="SSF56112">
    <property type="entry name" value="Protein kinase-like (PK-like)"/>
    <property type="match status" value="1"/>
</dbReference>
<dbReference type="EMBL" id="WTPW01001780">
    <property type="protein sequence ID" value="KAF0414653.1"/>
    <property type="molecule type" value="Genomic_DNA"/>
</dbReference>
<protein>
    <submittedName>
        <fullName evidence="3">Serine/threonine protein kinase</fullName>
    </submittedName>
</protein>
<dbReference type="Pfam" id="PF07714">
    <property type="entry name" value="PK_Tyr_Ser-Thr"/>
    <property type="match status" value="1"/>
</dbReference>
<dbReference type="InterPro" id="IPR011009">
    <property type="entry name" value="Kinase-like_dom_sf"/>
</dbReference>
<feature type="compositionally biased region" description="Polar residues" evidence="1">
    <location>
        <begin position="401"/>
        <end position="423"/>
    </location>
</feature>
<feature type="region of interest" description="Disordered" evidence="1">
    <location>
        <begin position="400"/>
        <end position="423"/>
    </location>
</feature>
<dbReference type="Proteomes" id="UP000439903">
    <property type="component" value="Unassembled WGS sequence"/>
</dbReference>
<dbReference type="GO" id="GO:0005524">
    <property type="term" value="F:ATP binding"/>
    <property type="evidence" value="ECO:0007669"/>
    <property type="project" value="InterPro"/>
</dbReference>
<feature type="domain" description="Protein kinase" evidence="2">
    <location>
        <begin position="72"/>
        <end position="353"/>
    </location>
</feature>
<evidence type="ECO:0000256" key="1">
    <source>
        <dbReference type="SAM" id="MobiDB-lite"/>
    </source>
</evidence>
<dbReference type="PROSITE" id="PS50011">
    <property type="entry name" value="PROTEIN_KINASE_DOM"/>
    <property type="match status" value="1"/>
</dbReference>
<dbReference type="InterPro" id="IPR001245">
    <property type="entry name" value="Ser-Thr/Tyr_kinase_cat_dom"/>
</dbReference>
<reference evidence="3 4" key="1">
    <citation type="journal article" date="2019" name="Environ. Microbiol.">
        <title>At the nexus of three kingdoms: the genome of the mycorrhizal fungus Gigaspora margarita provides insights into plant, endobacterial and fungal interactions.</title>
        <authorList>
            <person name="Venice F."/>
            <person name="Ghignone S."/>
            <person name="Salvioli di Fossalunga A."/>
            <person name="Amselem J."/>
            <person name="Novero M."/>
            <person name="Xianan X."/>
            <person name="Sedzielewska Toro K."/>
            <person name="Morin E."/>
            <person name="Lipzen A."/>
            <person name="Grigoriev I.V."/>
            <person name="Henrissat B."/>
            <person name="Martin F.M."/>
            <person name="Bonfante P."/>
        </authorList>
    </citation>
    <scope>NUCLEOTIDE SEQUENCE [LARGE SCALE GENOMIC DNA]</scope>
    <source>
        <strain evidence="3 4">BEG34</strain>
    </source>
</reference>
<organism evidence="3 4">
    <name type="scientific">Gigaspora margarita</name>
    <dbReference type="NCBI Taxonomy" id="4874"/>
    <lineage>
        <taxon>Eukaryota</taxon>
        <taxon>Fungi</taxon>
        <taxon>Fungi incertae sedis</taxon>
        <taxon>Mucoromycota</taxon>
        <taxon>Glomeromycotina</taxon>
        <taxon>Glomeromycetes</taxon>
        <taxon>Diversisporales</taxon>
        <taxon>Gigasporaceae</taxon>
        <taxon>Gigaspora</taxon>
    </lineage>
</organism>
<evidence type="ECO:0000259" key="2">
    <source>
        <dbReference type="PROSITE" id="PS50011"/>
    </source>
</evidence>
<keyword evidence="3" id="KW-0723">Serine/threonine-protein kinase</keyword>
<comment type="caution">
    <text evidence="3">The sequence shown here is derived from an EMBL/GenBank/DDBJ whole genome shotgun (WGS) entry which is preliminary data.</text>
</comment>
<dbReference type="GO" id="GO:0004674">
    <property type="term" value="F:protein serine/threonine kinase activity"/>
    <property type="evidence" value="ECO:0007669"/>
    <property type="project" value="UniProtKB-KW"/>
</dbReference>
<dbReference type="AlphaFoldDB" id="A0A8H3X7N4"/>
<dbReference type="PANTHER" id="PTHR23257">
    <property type="entry name" value="SERINE-THREONINE PROTEIN KINASE"/>
    <property type="match status" value="1"/>
</dbReference>
<keyword evidence="4" id="KW-1185">Reference proteome</keyword>
<dbReference type="Gene3D" id="1.10.510.10">
    <property type="entry name" value="Transferase(Phosphotransferase) domain 1"/>
    <property type="match status" value="1"/>
</dbReference>
<dbReference type="InterPro" id="IPR000719">
    <property type="entry name" value="Prot_kinase_dom"/>
</dbReference>
<dbReference type="InterPro" id="IPR050167">
    <property type="entry name" value="Ser_Thr_protein_kinase"/>
</dbReference>
<keyword evidence="3" id="KW-0808">Transferase</keyword>
<accession>A0A8H3X7N4</accession>
<evidence type="ECO:0000313" key="3">
    <source>
        <dbReference type="EMBL" id="KAF0414653.1"/>
    </source>
</evidence>
<keyword evidence="3" id="KW-0418">Kinase</keyword>
<sequence>MSSNSKHNYCPECDQQLNDNSRWCKSCQQRHFEENFDNWTTGDKDIDEFIKETQIKADDADQYLEWIPFSAFINVTKSDISEAGTLFTANWVTGPADTWDPNEGELIAKRNLVKVALLFIGNSPKLFLKELKIHYHGRTCNGLIMRLFGVTRESVTNNLMMVAETVEWDLRNYVSHHFTRLTWQNKIAILYNVVCSLEIQKNGLQQLQNDYSTDYKTVKSHLEIPLNELGLGDSKDLIPVIGYYRYDLLPFVAPEIIGGEKYSSKVDIYTFGMLMWEFSSNRPPFYDHPHDAKLFNDIFEGLRPKQRADCPECYSDLMQLCWSTNPNQRPNVSDLVKCFSDWHLLDKDKEQFINSEQKRIKRVLAKGLNPDPGRMAAPPKVHPQAIYTSRLLKFPAIPIPKNSQKTLPKRSNSYTDSDNGRNQMSTKDLASILIRDESFFSTAALMQRRSAYPEPEVEPEDEDALKQYELSIPNNLDCETPDYKEDKLSPLELNVESINISQDDSAINEVSISTTNGTICSSSTRTEHVK</sequence>
<proteinExistence type="predicted"/>
<name>A0A8H3X7N4_GIGMA</name>